<dbReference type="InterPro" id="IPR010664">
    <property type="entry name" value="LipoPS_assembly_LptC-rel"/>
</dbReference>
<dbReference type="Gene3D" id="2.60.450.10">
    <property type="entry name" value="Lipopolysaccharide (LPS) transport protein A like domain"/>
    <property type="match status" value="1"/>
</dbReference>
<proteinExistence type="predicted"/>
<accession>A0A848IR93</accession>
<dbReference type="EMBL" id="JABBNU010000001">
    <property type="protein sequence ID" value="NMM46877.1"/>
    <property type="molecule type" value="Genomic_DNA"/>
</dbReference>
<dbReference type="RefSeq" id="WP_169677503.1">
    <property type="nucleotide sequence ID" value="NZ_JABBNU010000001.1"/>
</dbReference>
<protein>
    <submittedName>
        <fullName evidence="1">LPS export ABC transporter periplasmic protein LptC</fullName>
    </submittedName>
</protein>
<sequence>MNRYLVKYFSAALVVIFISACGDMEEKSNKLKEQQYTGPQAEIDSMYTVYSDSGKILFTIRASKQVDHFNGDRDFPGPLFIEFYEDEGDKGILASTLSANEGKYVKEENLYTVTGNVIVTNLEENETLRTEELNWLPGSDSIYTHRAVVIRTPTEVLHGEGLSSNQSFTKYRILRPIGEFEVNE</sequence>
<comment type="caution">
    <text evidence="1">The sequence shown here is derived from an EMBL/GenBank/DDBJ whole genome shotgun (WGS) entry which is preliminary data.</text>
</comment>
<keyword evidence="2" id="KW-1185">Reference proteome</keyword>
<dbReference type="PROSITE" id="PS51257">
    <property type="entry name" value="PROKAR_LIPOPROTEIN"/>
    <property type="match status" value="1"/>
</dbReference>
<dbReference type="Proteomes" id="UP000559010">
    <property type="component" value="Unassembled WGS sequence"/>
</dbReference>
<dbReference type="GO" id="GO:0015221">
    <property type="term" value="F:lipopolysaccharide transmembrane transporter activity"/>
    <property type="evidence" value="ECO:0007669"/>
    <property type="project" value="InterPro"/>
</dbReference>
<name>A0A848IR93_9BACT</name>
<organism evidence="1 2">
    <name type="scientific">Marinigracilibium pacificum</name>
    <dbReference type="NCBI Taxonomy" id="2729599"/>
    <lineage>
        <taxon>Bacteria</taxon>
        <taxon>Pseudomonadati</taxon>
        <taxon>Bacteroidota</taxon>
        <taxon>Cytophagia</taxon>
        <taxon>Cytophagales</taxon>
        <taxon>Flammeovirgaceae</taxon>
        <taxon>Marinigracilibium</taxon>
    </lineage>
</organism>
<dbReference type="GO" id="GO:0005886">
    <property type="term" value="C:plasma membrane"/>
    <property type="evidence" value="ECO:0007669"/>
    <property type="project" value="InterPro"/>
</dbReference>
<reference evidence="1 2" key="1">
    <citation type="submission" date="2020-04" db="EMBL/GenBank/DDBJ databases">
        <title>Flammeovirgaceae bacterium KN852 isolated from deep sea.</title>
        <authorList>
            <person name="Zhang D.-C."/>
        </authorList>
    </citation>
    <scope>NUCLEOTIDE SEQUENCE [LARGE SCALE GENOMIC DNA]</scope>
    <source>
        <strain evidence="1 2">KN852</strain>
    </source>
</reference>
<gene>
    <name evidence="1" type="primary">lptC</name>
    <name evidence="1" type="ORF">HH304_00595</name>
</gene>
<dbReference type="AlphaFoldDB" id="A0A848IR93"/>
<dbReference type="NCBIfam" id="TIGR04409">
    <property type="entry name" value="LptC_YrbK"/>
    <property type="match status" value="1"/>
</dbReference>
<dbReference type="Pfam" id="PF06835">
    <property type="entry name" value="LptC"/>
    <property type="match status" value="1"/>
</dbReference>
<evidence type="ECO:0000313" key="1">
    <source>
        <dbReference type="EMBL" id="NMM46877.1"/>
    </source>
</evidence>
<evidence type="ECO:0000313" key="2">
    <source>
        <dbReference type="Proteomes" id="UP000559010"/>
    </source>
</evidence>
<dbReference type="InterPro" id="IPR026265">
    <property type="entry name" value="LptC"/>
</dbReference>